<dbReference type="AlphaFoldDB" id="A0AA36ICX2"/>
<protein>
    <submittedName>
        <fullName evidence="1">Uncharacterized protein</fullName>
    </submittedName>
</protein>
<sequence>MPWEEARELLWRQNRRSAQRCIEELELRLQYSAMDGHGLTTCLASLARCGGASPALVQRLALAALAERRLSYGELRATEAALEALGGRAPLELLAQRRQIFLKEAPLPRLLRELQEEDPPSELLEALVWRLEALGEEAPKHFEDPFEVLELLVARRRLPTSFLTALIAWVSRKRAKVRATARQLCALDDAATARGLGNLDDAIRGFLLARRDDPHRQHT</sequence>
<gene>
    <name evidence="1" type="ORF">EVOR1521_LOCUS11994</name>
</gene>
<proteinExistence type="predicted"/>
<comment type="caution">
    <text evidence="1">The sequence shown here is derived from an EMBL/GenBank/DDBJ whole genome shotgun (WGS) entry which is preliminary data.</text>
</comment>
<evidence type="ECO:0000313" key="1">
    <source>
        <dbReference type="EMBL" id="CAJ1385371.1"/>
    </source>
</evidence>
<reference evidence="1" key="1">
    <citation type="submission" date="2023-08" db="EMBL/GenBank/DDBJ databases">
        <authorList>
            <person name="Chen Y."/>
            <person name="Shah S."/>
            <person name="Dougan E. K."/>
            <person name="Thang M."/>
            <person name="Chan C."/>
        </authorList>
    </citation>
    <scope>NUCLEOTIDE SEQUENCE</scope>
</reference>
<name>A0AA36ICX2_9DINO</name>
<dbReference type="Proteomes" id="UP001178507">
    <property type="component" value="Unassembled WGS sequence"/>
</dbReference>
<evidence type="ECO:0000313" key="2">
    <source>
        <dbReference type="Proteomes" id="UP001178507"/>
    </source>
</evidence>
<organism evidence="1 2">
    <name type="scientific">Effrenium voratum</name>
    <dbReference type="NCBI Taxonomy" id="2562239"/>
    <lineage>
        <taxon>Eukaryota</taxon>
        <taxon>Sar</taxon>
        <taxon>Alveolata</taxon>
        <taxon>Dinophyceae</taxon>
        <taxon>Suessiales</taxon>
        <taxon>Symbiodiniaceae</taxon>
        <taxon>Effrenium</taxon>
    </lineage>
</organism>
<dbReference type="EMBL" id="CAUJNA010001225">
    <property type="protein sequence ID" value="CAJ1385371.1"/>
    <property type="molecule type" value="Genomic_DNA"/>
</dbReference>
<keyword evidence="2" id="KW-1185">Reference proteome</keyword>
<accession>A0AA36ICX2</accession>